<feature type="transmembrane region" description="Helical" evidence="2">
    <location>
        <begin position="268"/>
        <end position="287"/>
    </location>
</feature>
<dbReference type="PANTHER" id="PTHR46558">
    <property type="entry name" value="TRACRIPTIONAL REGULATORY PROTEIN-RELATED-RELATED"/>
    <property type="match status" value="1"/>
</dbReference>
<dbReference type="EMBL" id="CP123735">
    <property type="protein sequence ID" value="WGO85037.1"/>
    <property type="molecule type" value="Genomic_DNA"/>
</dbReference>
<evidence type="ECO:0000313" key="7">
    <source>
        <dbReference type="Proteomes" id="UP001242513"/>
    </source>
</evidence>
<dbReference type="RefSeq" id="WP_013855296.1">
    <property type="nucleotide sequence ID" value="NZ_CP123735.1"/>
</dbReference>
<feature type="domain" description="HTH cro/C1-type" evidence="3">
    <location>
        <begin position="7"/>
        <end position="61"/>
    </location>
</feature>
<keyword evidence="2" id="KW-0812">Transmembrane</keyword>
<accession>A0AAX3UBF8</accession>
<dbReference type="Proteomes" id="UP001242513">
    <property type="component" value="Chromosome"/>
</dbReference>
<keyword evidence="1 4" id="KW-0238">DNA-binding</keyword>
<dbReference type="SUPFAM" id="SSF47413">
    <property type="entry name" value="lambda repressor-like DNA-binding domains"/>
    <property type="match status" value="1"/>
</dbReference>
<dbReference type="PANTHER" id="PTHR46558:SF13">
    <property type="entry name" value="HTH-TYPE TRANSCRIPTIONAL REGULATOR IMMR"/>
    <property type="match status" value="1"/>
</dbReference>
<dbReference type="GO" id="GO:0003677">
    <property type="term" value="F:DNA binding"/>
    <property type="evidence" value="ECO:0007669"/>
    <property type="project" value="UniProtKB-KW"/>
</dbReference>
<evidence type="ECO:0000259" key="3">
    <source>
        <dbReference type="PROSITE" id="PS50943"/>
    </source>
</evidence>
<reference evidence="4 6" key="1">
    <citation type="submission" date="2016-10" db="EMBL/GenBank/DDBJ databases">
        <authorList>
            <person name="Varghese N."/>
            <person name="Submissions S."/>
        </authorList>
    </citation>
    <scope>NUCLEOTIDE SEQUENCE [LARGE SCALE GENOMIC DNA]</scope>
    <source>
        <strain evidence="4 6">ATCC 43761</strain>
    </source>
</reference>
<feature type="transmembrane region" description="Helical" evidence="2">
    <location>
        <begin position="105"/>
        <end position="128"/>
    </location>
</feature>
<dbReference type="EMBL" id="FMXC01000002">
    <property type="protein sequence ID" value="SDA41601.1"/>
    <property type="molecule type" value="Genomic_DNA"/>
</dbReference>
<evidence type="ECO:0000313" key="6">
    <source>
        <dbReference type="Proteomes" id="UP000181860"/>
    </source>
</evidence>
<reference evidence="5" key="2">
    <citation type="journal article" date="2022" name="Food Funct.">
        <title>Lactobacillus kefiranofaciens ZW18 from Kefir enhances the anti-tumor effect of anti-programmed cell death 1 (PD-1) immunotherapy by modulating the gut microbiota.</title>
        <authorList>
            <person name="Zhao J."/>
            <person name="Wang Y."/>
            <person name="Wang J."/>
            <person name="Lv M."/>
            <person name="Zhou C."/>
            <person name="Jia L."/>
            <person name="Geng W."/>
        </authorList>
    </citation>
    <scope>NUCLEOTIDE SEQUENCE</scope>
    <source>
        <strain evidence="5">ZW18</strain>
    </source>
</reference>
<dbReference type="PROSITE" id="PS50943">
    <property type="entry name" value="HTH_CROC1"/>
    <property type="match status" value="1"/>
</dbReference>
<protein>
    <submittedName>
        <fullName evidence="4">DNA-binding transcriptional regulator, XRE-family HTH domain</fullName>
    </submittedName>
    <submittedName>
        <fullName evidence="5">Helix-turn-helix transcriptional regulator</fullName>
    </submittedName>
</protein>
<dbReference type="AlphaFoldDB" id="A0AAX3UBF8"/>
<feature type="transmembrane region" description="Helical" evidence="2">
    <location>
        <begin position="195"/>
        <end position="212"/>
    </location>
</feature>
<feature type="transmembrane region" description="Helical" evidence="2">
    <location>
        <begin position="134"/>
        <end position="159"/>
    </location>
</feature>
<dbReference type="SMART" id="SM00530">
    <property type="entry name" value="HTH_XRE"/>
    <property type="match status" value="1"/>
</dbReference>
<evidence type="ECO:0000256" key="2">
    <source>
        <dbReference type="SAM" id="Phobius"/>
    </source>
</evidence>
<evidence type="ECO:0000313" key="5">
    <source>
        <dbReference type="EMBL" id="WGO85037.1"/>
    </source>
</evidence>
<gene>
    <name evidence="5" type="ORF">QEJ78_06285</name>
    <name evidence="4" type="ORF">SAMN02983011_00452</name>
</gene>
<dbReference type="InterPro" id="IPR001387">
    <property type="entry name" value="Cro/C1-type_HTH"/>
</dbReference>
<reference evidence="5" key="3">
    <citation type="submission" date="2023-04" db="EMBL/GenBank/DDBJ databases">
        <authorList>
            <person name="Wang Y."/>
        </authorList>
    </citation>
    <scope>NUCLEOTIDE SEQUENCE</scope>
    <source>
        <strain evidence="5">ZW18</strain>
    </source>
</reference>
<dbReference type="InterPro" id="IPR010982">
    <property type="entry name" value="Lambda_DNA-bd_dom_sf"/>
</dbReference>
<name>A0AAX3UBF8_9LACO</name>
<evidence type="ECO:0000313" key="4">
    <source>
        <dbReference type="EMBL" id="SDA41601.1"/>
    </source>
</evidence>
<proteinExistence type="predicted"/>
<sequence length="320" mass="36236">MKLGQKIAELRKKDHLSQEGLAEKMNVSRQAVSKWESNQSIPDIEKIVDLSELFGVTTDYLLKNGTPSFEVKNENNTPTKELPILADDKIENYLAAAKKNSQLRALAISLTICSLAILCFTTALDIWLKINNLIIRLTGLALSLIVIAVACGLLVYSWLNMREFKDLKKQNFNLTATKAKLASQIQQFRQSNNKYVVLASVLGSLSIIPPLIASQNYSNGLGGVISWGMTWLLLSIAVYFFSSYLLQQVSFSILIKHKKHLPIHLRRLFVYGSWVYALIVIGIYYILSRFFPYGSGSNFFYLSVIAYFLFTYFFIKEKAE</sequence>
<dbReference type="Proteomes" id="UP000181860">
    <property type="component" value="Unassembled WGS sequence"/>
</dbReference>
<keyword evidence="2" id="KW-0472">Membrane</keyword>
<feature type="transmembrane region" description="Helical" evidence="2">
    <location>
        <begin position="224"/>
        <end position="247"/>
    </location>
</feature>
<feature type="transmembrane region" description="Helical" evidence="2">
    <location>
        <begin position="299"/>
        <end position="315"/>
    </location>
</feature>
<organism evidence="5 7">
    <name type="scientific">Lactobacillus kefiranofaciens</name>
    <dbReference type="NCBI Taxonomy" id="267818"/>
    <lineage>
        <taxon>Bacteria</taxon>
        <taxon>Bacillati</taxon>
        <taxon>Bacillota</taxon>
        <taxon>Bacilli</taxon>
        <taxon>Lactobacillales</taxon>
        <taxon>Lactobacillaceae</taxon>
        <taxon>Lactobacillus</taxon>
    </lineage>
</organism>
<dbReference type="Pfam" id="PF01381">
    <property type="entry name" value="HTH_3"/>
    <property type="match status" value="1"/>
</dbReference>
<dbReference type="Gene3D" id="1.10.260.40">
    <property type="entry name" value="lambda repressor-like DNA-binding domains"/>
    <property type="match status" value="1"/>
</dbReference>
<keyword evidence="6" id="KW-1185">Reference proteome</keyword>
<evidence type="ECO:0000256" key="1">
    <source>
        <dbReference type="ARBA" id="ARBA00023125"/>
    </source>
</evidence>
<dbReference type="CDD" id="cd00093">
    <property type="entry name" value="HTH_XRE"/>
    <property type="match status" value="1"/>
</dbReference>
<keyword evidence="2" id="KW-1133">Transmembrane helix</keyword>